<protein>
    <recommendedName>
        <fullName evidence="3">OmpR/PhoB-type domain-containing protein</fullName>
    </recommendedName>
</protein>
<dbReference type="Proteomes" id="UP000740926">
    <property type="component" value="Unassembled WGS sequence"/>
</dbReference>
<dbReference type="GO" id="GO:0006355">
    <property type="term" value="P:regulation of DNA-templated transcription"/>
    <property type="evidence" value="ECO:0007669"/>
    <property type="project" value="InterPro"/>
</dbReference>
<dbReference type="EMBL" id="JAANIU010010080">
    <property type="protein sequence ID" value="KAG1532196.1"/>
    <property type="molecule type" value="Genomic_DNA"/>
</dbReference>
<proteinExistence type="predicted"/>
<keyword evidence="1 2" id="KW-0238">DNA-binding</keyword>
<keyword evidence="5" id="KW-1185">Reference proteome</keyword>
<dbReference type="SUPFAM" id="SSF46894">
    <property type="entry name" value="C-terminal effector domain of the bipartite response regulators"/>
    <property type="match status" value="1"/>
</dbReference>
<feature type="domain" description="OmpR/PhoB-type" evidence="3">
    <location>
        <begin position="1"/>
        <end position="49"/>
    </location>
</feature>
<gene>
    <name evidence="4" type="ORF">G6F50_016308</name>
</gene>
<evidence type="ECO:0000256" key="1">
    <source>
        <dbReference type="ARBA" id="ARBA00023125"/>
    </source>
</evidence>
<evidence type="ECO:0000259" key="3">
    <source>
        <dbReference type="PROSITE" id="PS51755"/>
    </source>
</evidence>
<dbReference type="PROSITE" id="PS51755">
    <property type="entry name" value="OMPR_PHOB"/>
    <property type="match status" value="1"/>
</dbReference>
<organism evidence="4 5">
    <name type="scientific">Rhizopus delemar</name>
    <dbReference type="NCBI Taxonomy" id="936053"/>
    <lineage>
        <taxon>Eukaryota</taxon>
        <taxon>Fungi</taxon>
        <taxon>Fungi incertae sedis</taxon>
        <taxon>Mucoromycota</taxon>
        <taxon>Mucoromycotina</taxon>
        <taxon>Mucoromycetes</taxon>
        <taxon>Mucorales</taxon>
        <taxon>Mucorineae</taxon>
        <taxon>Rhizopodaceae</taxon>
        <taxon>Rhizopus</taxon>
    </lineage>
</organism>
<comment type="caution">
    <text evidence="4">The sequence shown here is derived from an EMBL/GenBank/DDBJ whole genome shotgun (WGS) entry which is preliminary data.</text>
</comment>
<dbReference type="Pfam" id="PF00486">
    <property type="entry name" value="Trans_reg_C"/>
    <property type="match status" value="1"/>
</dbReference>
<dbReference type="CDD" id="cd00383">
    <property type="entry name" value="trans_reg_C"/>
    <property type="match status" value="1"/>
</dbReference>
<name>A0A9P6XTI7_9FUNG</name>
<dbReference type="Gene3D" id="1.10.10.10">
    <property type="entry name" value="Winged helix-like DNA-binding domain superfamily/Winged helix DNA-binding domain"/>
    <property type="match status" value="1"/>
</dbReference>
<reference evidence="4 5" key="1">
    <citation type="journal article" date="2020" name="Microb. Genom.">
        <title>Genetic diversity of clinical and environmental Mucorales isolates obtained from an investigation of mucormycosis cases among solid organ transplant recipients.</title>
        <authorList>
            <person name="Nguyen M.H."/>
            <person name="Kaul D."/>
            <person name="Muto C."/>
            <person name="Cheng S.J."/>
            <person name="Richter R.A."/>
            <person name="Bruno V.M."/>
            <person name="Liu G."/>
            <person name="Beyhan S."/>
            <person name="Sundermann A.J."/>
            <person name="Mounaud S."/>
            <person name="Pasculle A.W."/>
            <person name="Nierman W.C."/>
            <person name="Driscoll E."/>
            <person name="Cumbie R."/>
            <person name="Clancy C.J."/>
            <person name="Dupont C.L."/>
        </authorList>
    </citation>
    <scope>NUCLEOTIDE SEQUENCE [LARGE SCALE GENOMIC DNA]</scope>
    <source>
        <strain evidence="4 5">GL24</strain>
    </source>
</reference>
<evidence type="ECO:0000313" key="4">
    <source>
        <dbReference type="EMBL" id="KAG1532196.1"/>
    </source>
</evidence>
<evidence type="ECO:0000256" key="2">
    <source>
        <dbReference type="PROSITE-ProRule" id="PRU01091"/>
    </source>
</evidence>
<accession>A0A9P6XTI7</accession>
<sequence>MELARGREYEAFDRSLDVQISRLRKLIEPNPSKPVFIQTVWGLGYVFPRAPLAQNLQEPDITFAARLVRPHVPAACRADARQPGRVATSLLQHGAGTARQSNGAAGAHGRQYHAHGADLLA</sequence>
<dbReference type="GO" id="GO:0000160">
    <property type="term" value="P:phosphorelay signal transduction system"/>
    <property type="evidence" value="ECO:0007669"/>
    <property type="project" value="InterPro"/>
</dbReference>
<dbReference type="InterPro" id="IPR016032">
    <property type="entry name" value="Sig_transdc_resp-reg_C-effctor"/>
</dbReference>
<dbReference type="InterPro" id="IPR036388">
    <property type="entry name" value="WH-like_DNA-bd_sf"/>
</dbReference>
<evidence type="ECO:0000313" key="5">
    <source>
        <dbReference type="Proteomes" id="UP000740926"/>
    </source>
</evidence>
<feature type="DNA-binding region" description="OmpR/PhoB-type" evidence="2">
    <location>
        <begin position="1"/>
        <end position="49"/>
    </location>
</feature>
<dbReference type="AlphaFoldDB" id="A0A9P6XTI7"/>
<dbReference type="GO" id="GO:0003677">
    <property type="term" value="F:DNA binding"/>
    <property type="evidence" value="ECO:0007669"/>
    <property type="project" value="UniProtKB-UniRule"/>
</dbReference>
<dbReference type="InterPro" id="IPR001867">
    <property type="entry name" value="OmpR/PhoB-type_DNA-bd"/>
</dbReference>